<evidence type="ECO:0000256" key="2">
    <source>
        <dbReference type="SAM" id="MobiDB-lite"/>
    </source>
</evidence>
<dbReference type="Proteomes" id="UP000050424">
    <property type="component" value="Unassembled WGS sequence"/>
</dbReference>
<dbReference type="SMART" id="SM00271">
    <property type="entry name" value="DnaJ"/>
    <property type="match status" value="1"/>
</dbReference>
<evidence type="ECO:0000256" key="1">
    <source>
        <dbReference type="ARBA" id="ARBA00023186"/>
    </source>
</evidence>
<comment type="caution">
    <text evidence="4">The sequence shown here is derived from an EMBL/GenBank/DDBJ whole genome shotgun (WGS) entry which is preliminary data.</text>
</comment>
<dbReference type="PRINTS" id="PR00625">
    <property type="entry name" value="JDOMAIN"/>
</dbReference>
<dbReference type="AlphaFoldDB" id="A0A0P7AS11"/>
<reference evidence="4 5" key="1">
    <citation type="submission" date="2015-09" db="EMBL/GenBank/DDBJ databases">
        <title>Draft genome of a European isolate of the apple canker pathogen Neonectria ditissima.</title>
        <authorList>
            <person name="Gomez-Cortecero A."/>
            <person name="Harrison R.J."/>
            <person name="Armitage A.D."/>
        </authorList>
    </citation>
    <scope>NUCLEOTIDE SEQUENCE [LARGE SCALE GENOMIC DNA]</scope>
    <source>
        <strain evidence="4 5">R09/05</strain>
    </source>
</reference>
<dbReference type="SUPFAM" id="SSF46565">
    <property type="entry name" value="Chaperone J-domain"/>
    <property type="match status" value="1"/>
</dbReference>
<accession>A0A0P7AS11</accession>
<protein>
    <recommendedName>
        <fullName evidence="3">J domain-containing protein</fullName>
    </recommendedName>
</protein>
<evidence type="ECO:0000259" key="3">
    <source>
        <dbReference type="PROSITE" id="PS50076"/>
    </source>
</evidence>
<proteinExistence type="predicted"/>
<dbReference type="Gene3D" id="1.10.287.110">
    <property type="entry name" value="DnaJ domain"/>
    <property type="match status" value="1"/>
</dbReference>
<evidence type="ECO:0000313" key="4">
    <source>
        <dbReference type="EMBL" id="KPM40549.1"/>
    </source>
</evidence>
<feature type="region of interest" description="Disordered" evidence="2">
    <location>
        <begin position="82"/>
        <end position="155"/>
    </location>
</feature>
<keyword evidence="5" id="KW-1185">Reference proteome</keyword>
<gene>
    <name evidence="4" type="ORF">AK830_g6002</name>
</gene>
<dbReference type="InterPro" id="IPR001623">
    <property type="entry name" value="DnaJ_domain"/>
</dbReference>
<dbReference type="PANTHER" id="PTHR43096">
    <property type="entry name" value="DNAJ HOMOLOG 1, MITOCHONDRIAL-RELATED"/>
    <property type="match status" value="1"/>
</dbReference>
<dbReference type="Pfam" id="PF00226">
    <property type="entry name" value="DnaJ"/>
    <property type="match status" value="1"/>
</dbReference>
<dbReference type="EMBL" id="LKCW01000081">
    <property type="protein sequence ID" value="KPM40549.1"/>
    <property type="molecule type" value="Genomic_DNA"/>
</dbReference>
<dbReference type="GO" id="GO:0005737">
    <property type="term" value="C:cytoplasm"/>
    <property type="evidence" value="ECO:0007669"/>
    <property type="project" value="TreeGrafter"/>
</dbReference>
<dbReference type="GO" id="GO:0042026">
    <property type="term" value="P:protein refolding"/>
    <property type="evidence" value="ECO:0007669"/>
    <property type="project" value="TreeGrafter"/>
</dbReference>
<dbReference type="CDD" id="cd06257">
    <property type="entry name" value="DnaJ"/>
    <property type="match status" value="1"/>
</dbReference>
<organism evidence="4 5">
    <name type="scientific">Neonectria ditissima</name>
    <dbReference type="NCBI Taxonomy" id="78410"/>
    <lineage>
        <taxon>Eukaryota</taxon>
        <taxon>Fungi</taxon>
        <taxon>Dikarya</taxon>
        <taxon>Ascomycota</taxon>
        <taxon>Pezizomycotina</taxon>
        <taxon>Sordariomycetes</taxon>
        <taxon>Hypocreomycetidae</taxon>
        <taxon>Hypocreales</taxon>
        <taxon>Nectriaceae</taxon>
        <taxon>Neonectria</taxon>
    </lineage>
</organism>
<dbReference type="PANTHER" id="PTHR43096:SF52">
    <property type="entry name" value="DNAJ HOMOLOG 1, MITOCHONDRIAL-RELATED"/>
    <property type="match status" value="1"/>
</dbReference>
<sequence>MVAIPSTVDHYAVLQVSPTADEATIKSAYRRLARLKHPDKNTDTPDATAEFQQLTTAYTVLTNKKTRRKFDLRYTSIRRTKSVDSLVDPPPSQNNIGNKSSPHAASARRSPSQPDKIHVQEKEIEEVDPELRRMEAKKRKLQRAHSDATREVDMKQSAIDSLEADHEQQIDRENAAGDISALSEKDKAERTRRETRRRVDRMVVDMELRRCKVSLRNIAWELHTVDKDIQKKRY</sequence>
<keyword evidence="1" id="KW-0143">Chaperone</keyword>
<feature type="domain" description="J" evidence="3">
    <location>
        <begin position="9"/>
        <end position="74"/>
    </location>
</feature>
<dbReference type="GO" id="GO:0051082">
    <property type="term" value="F:unfolded protein binding"/>
    <property type="evidence" value="ECO:0007669"/>
    <property type="project" value="TreeGrafter"/>
</dbReference>
<dbReference type="OrthoDB" id="10250354at2759"/>
<feature type="compositionally biased region" description="Basic and acidic residues" evidence="2">
    <location>
        <begin position="183"/>
        <end position="192"/>
    </location>
</feature>
<feature type="region of interest" description="Disordered" evidence="2">
    <location>
        <begin position="172"/>
        <end position="195"/>
    </location>
</feature>
<feature type="compositionally biased region" description="Basic and acidic residues" evidence="2">
    <location>
        <begin position="144"/>
        <end position="154"/>
    </location>
</feature>
<name>A0A0P7AS11_9HYPO</name>
<dbReference type="PROSITE" id="PS50076">
    <property type="entry name" value="DNAJ_2"/>
    <property type="match status" value="1"/>
</dbReference>
<dbReference type="STRING" id="78410.A0A0P7AS11"/>
<evidence type="ECO:0000313" key="5">
    <source>
        <dbReference type="Proteomes" id="UP000050424"/>
    </source>
</evidence>
<dbReference type="InterPro" id="IPR036869">
    <property type="entry name" value="J_dom_sf"/>
</dbReference>
<feature type="compositionally biased region" description="Low complexity" evidence="2">
    <location>
        <begin position="100"/>
        <end position="112"/>
    </location>
</feature>